<evidence type="ECO:0000313" key="4">
    <source>
        <dbReference type="Proteomes" id="UP000176288"/>
    </source>
</evidence>
<evidence type="ECO:0000313" key="3">
    <source>
        <dbReference type="EMBL" id="AOZ73035.1"/>
    </source>
</evidence>
<proteinExistence type="predicted"/>
<dbReference type="STRING" id="1912795.BK816_06830"/>
<keyword evidence="1" id="KW-1133">Transmembrane helix</keyword>
<dbReference type="InterPro" id="IPR005182">
    <property type="entry name" value="YdbS-like_PH"/>
</dbReference>
<dbReference type="EMBL" id="CP017812">
    <property type="protein sequence ID" value="AOZ73035.1"/>
    <property type="molecule type" value="Genomic_DNA"/>
</dbReference>
<dbReference type="Pfam" id="PF03703">
    <property type="entry name" value="bPH_2"/>
    <property type="match status" value="1"/>
</dbReference>
<keyword evidence="4" id="KW-1185">Reference proteome</keyword>
<sequence length="167" mass="19221">MAELFNPEGVEYRPVSPKLTSLRMLSETISLLVTLVIIGVIWFFIWGPWTFWQFFMLGLAILSLVIYVWRLWLIPRQVRAMGYYEGEKELYIRTGIMFRNMTVVPYGRMQYVDMEQGPFQRWFGLATVELHTASASSDASIPGLPQSEADRLRETLSARGESLMAGI</sequence>
<dbReference type="OrthoDB" id="7364633at2"/>
<feature type="transmembrane region" description="Helical" evidence="1">
    <location>
        <begin position="51"/>
        <end position="73"/>
    </location>
</feature>
<organism evidence="3 4">
    <name type="scientific">Boudabousia tangfeifanii</name>
    <dbReference type="NCBI Taxonomy" id="1912795"/>
    <lineage>
        <taxon>Bacteria</taxon>
        <taxon>Bacillati</taxon>
        <taxon>Actinomycetota</taxon>
        <taxon>Actinomycetes</taxon>
        <taxon>Actinomycetales</taxon>
        <taxon>Actinomycetaceae</taxon>
        <taxon>Boudabousia</taxon>
    </lineage>
</organism>
<dbReference type="KEGG" id="avu:BK816_06830"/>
<dbReference type="RefSeq" id="WP_071164499.1">
    <property type="nucleotide sequence ID" value="NZ_CP017812.1"/>
</dbReference>
<dbReference type="PANTHER" id="PTHR34473">
    <property type="entry name" value="UPF0699 TRANSMEMBRANE PROTEIN YDBS"/>
    <property type="match status" value="1"/>
</dbReference>
<protein>
    <recommendedName>
        <fullName evidence="2">YdbS-like PH domain-containing protein</fullName>
    </recommendedName>
</protein>
<evidence type="ECO:0000256" key="1">
    <source>
        <dbReference type="SAM" id="Phobius"/>
    </source>
</evidence>
<feature type="transmembrane region" description="Helical" evidence="1">
    <location>
        <begin position="28"/>
        <end position="45"/>
    </location>
</feature>
<keyword evidence="1" id="KW-0472">Membrane</keyword>
<feature type="domain" description="YdbS-like PH" evidence="2">
    <location>
        <begin position="79"/>
        <end position="156"/>
    </location>
</feature>
<name>A0A1D9ML83_9ACTO</name>
<keyword evidence="1" id="KW-0812">Transmembrane</keyword>
<dbReference type="AlphaFoldDB" id="A0A1D9ML83"/>
<accession>A0A1D9ML83</accession>
<dbReference type="PANTHER" id="PTHR34473:SF2">
    <property type="entry name" value="UPF0699 TRANSMEMBRANE PROTEIN YDBT"/>
    <property type="match status" value="1"/>
</dbReference>
<gene>
    <name evidence="3" type="ORF">BK816_06830</name>
</gene>
<reference evidence="3 4" key="1">
    <citation type="submission" date="2016-10" db="EMBL/GenBank/DDBJ databases">
        <title>Actinomyces aegypiusis sp. nov., isolated from the Aegypius monachus in Qinghai Tibet Plateau China.</title>
        <authorList>
            <person name="Wang Y."/>
        </authorList>
    </citation>
    <scope>NUCLEOTIDE SEQUENCE [LARGE SCALE GENOMIC DNA]</scope>
    <source>
        <strain evidence="3 4">VUL4_3</strain>
    </source>
</reference>
<evidence type="ECO:0000259" key="2">
    <source>
        <dbReference type="Pfam" id="PF03703"/>
    </source>
</evidence>
<dbReference type="Proteomes" id="UP000176288">
    <property type="component" value="Chromosome"/>
</dbReference>